<dbReference type="Gene3D" id="3.30.300.30">
    <property type="match status" value="1"/>
</dbReference>
<dbReference type="InterPro" id="IPR042099">
    <property type="entry name" value="ANL_N_sf"/>
</dbReference>
<dbReference type="FunFam" id="3.30.300.30:FF:000008">
    <property type="entry name" value="2,3-dihydroxybenzoate-AMP ligase"/>
    <property type="match status" value="1"/>
</dbReference>
<dbReference type="Pfam" id="PF13193">
    <property type="entry name" value="AMP-binding_C"/>
    <property type="match status" value="1"/>
</dbReference>
<keyword evidence="3" id="KW-1133">Transmembrane helix</keyword>
<name>A0A285U8B8_9BACL</name>
<evidence type="ECO:0000313" key="6">
    <source>
        <dbReference type="EMBL" id="SOC36531.1"/>
    </source>
</evidence>
<dbReference type="CDD" id="cd04433">
    <property type="entry name" value="AFD_class_I"/>
    <property type="match status" value="1"/>
</dbReference>
<gene>
    <name evidence="6" type="ORF">SAMN05877842_102453</name>
</gene>
<dbReference type="InterPro" id="IPR045851">
    <property type="entry name" value="AMP-bd_C_sf"/>
</dbReference>
<dbReference type="Proteomes" id="UP000219252">
    <property type="component" value="Unassembled WGS sequence"/>
</dbReference>
<evidence type="ECO:0000259" key="4">
    <source>
        <dbReference type="Pfam" id="PF00501"/>
    </source>
</evidence>
<keyword evidence="2 6" id="KW-0436">Ligase</keyword>
<accession>A0A285U8B8</accession>
<feature type="domain" description="AMP-dependent synthetase/ligase" evidence="4">
    <location>
        <begin position="44"/>
        <end position="385"/>
    </location>
</feature>
<dbReference type="InterPro" id="IPR025110">
    <property type="entry name" value="AMP-bd_C"/>
</dbReference>
<evidence type="ECO:0000256" key="1">
    <source>
        <dbReference type="ARBA" id="ARBA00006432"/>
    </source>
</evidence>
<dbReference type="AlphaFoldDB" id="A0A285U8B8"/>
<dbReference type="PANTHER" id="PTHR43201">
    <property type="entry name" value="ACYL-COA SYNTHETASE"/>
    <property type="match status" value="1"/>
</dbReference>
<keyword evidence="3" id="KW-0812">Transmembrane</keyword>
<feature type="domain" description="AMP-binding enzyme C-terminal" evidence="5">
    <location>
        <begin position="429"/>
        <end position="504"/>
    </location>
</feature>
<comment type="similarity">
    <text evidence="1">Belongs to the ATP-dependent AMP-binding enzyme family.</text>
</comment>
<organism evidence="6 7">
    <name type="scientific">Ureibacillus acetophenoni</name>
    <dbReference type="NCBI Taxonomy" id="614649"/>
    <lineage>
        <taxon>Bacteria</taxon>
        <taxon>Bacillati</taxon>
        <taxon>Bacillota</taxon>
        <taxon>Bacilli</taxon>
        <taxon>Bacillales</taxon>
        <taxon>Caryophanaceae</taxon>
        <taxon>Ureibacillus</taxon>
    </lineage>
</organism>
<dbReference type="InterPro" id="IPR000873">
    <property type="entry name" value="AMP-dep_synth/lig_dom"/>
</dbReference>
<protein>
    <submittedName>
        <fullName evidence="6">Acyl-CoA synthetase (AMP-forming)/AMP-acid ligase II</fullName>
    </submittedName>
</protein>
<proteinExistence type="inferred from homology"/>
<dbReference type="Pfam" id="PF00501">
    <property type="entry name" value="AMP-binding"/>
    <property type="match status" value="1"/>
</dbReference>
<reference evidence="7" key="1">
    <citation type="submission" date="2017-08" db="EMBL/GenBank/DDBJ databases">
        <authorList>
            <person name="Varghese N."/>
            <person name="Submissions S."/>
        </authorList>
    </citation>
    <scope>NUCLEOTIDE SEQUENCE [LARGE SCALE GENOMIC DNA]</scope>
    <source>
        <strain evidence="7">JC23</strain>
    </source>
</reference>
<keyword evidence="7" id="KW-1185">Reference proteome</keyword>
<dbReference type="Gene3D" id="3.40.50.12780">
    <property type="entry name" value="N-terminal domain of ligase-like"/>
    <property type="match status" value="1"/>
</dbReference>
<evidence type="ECO:0000313" key="7">
    <source>
        <dbReference type="Proteomes" id="UP000219252"/>
    </source>
</evidence>
<evidence type="ECO:0000259" key="5">
    <source>
        <dbReference type="Pfam" id="PF13193"/>
    </source>
</evidence>
<dbReference type="InterPro" id="IPR020845">
    <property type="entry name" value="AMP-binding_CS"/>
</dbReference>
<keyword evidence="3" id="KW-0472">Membrane</keyword>
<dbReference type="EMBL" id="OBQC01000002">
    <property type="protein sequence ID" value="SOC36531.1"/>
    <property type="molecule type" value="Genomic_DNA"/>
</dbReference>
<dbReference type="PROSITE" id="PS00455">
    <property type="entry name" value="AMP_BINDING"/>
    <property type="match status" value="1"/>
</dbReference>
<dbReference type="PANTHER" id="PTHR43201:SF5">
    <property type="entry name" value="MEDIUM-CHAIN ACYL-COA LIGASE ACSF2, MITOCHONDRIAL"/>
    <property type="match status" value="1"/>
</dbReference>
<dbReference type="GO" id="GO:0006631">
    <property type="term" value="P:fatty acid metabolic process"/>
    <property type="evidence" value="ECO:0007669"/>
    <property type="project" value="TreeGrafter"/>
</dbReference>
<sequence>MKVFRLLYVLYHIKCLSPIAVCYLINSFLKCGVNLMTLLNFAEKRYSHQVFLVDDKESFTYKELLSSSMKLAIALKEKMGIDKGSKVAILCKNHASLMKSIFAVSRLGADLYFINTEISKIKFNELIHQHPFHLLIYDFELSSIVSQSDYKDPKVFSYHNELPAINNHLLYEHHESNKLPRTSSGKVVLHTSGTTGKPKEIAHKPSLFNYLNPFIVFIQKLEILKYDRAYVATPIYHGYGMAIMLLFIPLGKQVFIRGNFDAQDACTVIKEHHIKVVTVVPTMLQRMLDTNKEDLRSLRCIASGGARLTSNLVEDTFNSLGNVLYNLYGTTESGLNFIATPEDLIYSPATVGRKIPGVDLKVLDSHLCEVKQGNVGLICIKNEWSMWNRNTSWIQTGDIGYVDENGFYYLCGRIDDMIISGGVNIYPIEVEQMLMKHPSIIDAIVIGIEDEQFGQRLKAFVIPIEGSELTEHEILHWLRSKVSRYQLPKEIELVNQLPYNSLGKLDRKQLNKTMNAKNRI</sequence>
<feature type="transmembrane region" description="Helical" evidence="3">
    <location>
        <begin position="6"/>
        <end position="26"/>
    </location>
</feature>
<evidence type="ECO:0000256" key="3">
    <source>
        <dbReference type="SAM" id="Phobius"/>
    </source>
</evidence>
<evidence type="ECO:0000256" key="2">
    <source>
        <dbReference type="ARBA" id="ARBA00022598"/>
    </source>
</evidence>
<dbReference type="GO" id="GO:0031956">
    <property type="term" value="F:medium-chain fatty acid-CoA ligase activity"/>
    <property type="evidence" value="ECO:0007669"/>
    <property type="project" value="TreeGrafter"/>
</dbReference>
<dbReference type="SUPFAM" id="SSF56801">
    <property type="entry name" value="Acetyl-CoA synthetase-like"/>
    <property type="match status" value="1"/>
</dbReference>